<evidence type="ECO:0000256" key="8">
    <source>
        <dbReference type="ARBA" id="ARBA00023163"/>
    </source>
</evidence>
<dbReference type="Gene3D" id="1.20.1250.40">
    <property type="match status" value="1"/>
</dbReference>
<dbReference type="InterPro" id="IPR006590">
    <property type="entry name" value="RNA_pol_Rpb4/RPC9_core"/>
</dbReference>
<evidence type="ECO:0000256" key="9">
    <source>
        <dbReference type="ARBA" id="ARBA00023242"/>
    </source>
</evidence>
<comment type="caution">
    <text evidence="15">The sequence shown here is derived from an EMBL/GenBank/DDBJ whole genome shotgun (WGS) entry which is preliminary data.</text>
</comment>
<comment type="subunit">
    <text evidence="11">Component of the RNA polymerase III complex consisting of 17 subunits: a ten-subunit horseshoe-shaped catalytic core composed of POLR3A/RPC1, POLR3B/RPC2, POLR1C/RPAC1, POLR1D/RPAC2, POLR3K/RPC10, POLR2E/RPABC1, POLR2F/RPABC2, POLR2H/RPABC3, POLR2K/RPABC4 and POLR2L/RPABC5; a mobile stalk composed of two subunits POLR3H/RPC8 and CRCP/RPC9, protruding from the core and functioning primarily in transcription initiation; and additional subunits homologous to general transcription factors of the RNA polymerase II machinery, POLR3C/RPC3-POLR3F/RPC6-POLR3G/RPC7 heterotrimer required for transcription initiation and POLR3D/RPC4-POLR3E/RPC5 heterodimer involved in both transcription initiation and termination.</text>
</comment>
<reference evidence="15" key="2">
    <citation type="journal article" date="2023" name="BMC Genomics">
        <title>Pest status, molecular evolution, and epigenetic factors derived from the genome assembly of Frankliniella fusca, a thysanopteran phytovirus vector.</title>
        <authorList>
            <person name="Catto M.A."/>
            <person name="Labadie P.E."/>
            <person name="Jacobson A.L."/>
            <person name="Kennedy G.G."/>
            <person name="Srinivasan R."/>
            <person name="Hunt B.G."/>
        </authorList>
    </citation>
    <scope>NUCLEOTIDE SEQUENCE</scope>
    <source>
        <strain evidence="15">PL_HMW_Pooled</strain>
    </source>
</reference>
<keyword evidence="6 15" id="KW-0240">DNA-directed RNA polymerase</keyword>
<accession>A0AAE1L9U1</accession>
<keyword evidence="8" id="KW-0804">Transcription</keyword>
<keyword evidence="9" id="KW-0539">Nucleus</keyword>
<dbReference type="EMBL" id="JAHWGI010000284">
    <property type="protein sequence ID" value="KAK3911748.1"/>
    <property type="molecule type" value="Genomic_DNA"/>
</dbReference>
<dbReference type="InterPro" id="IPR005574">
    <property type="entry name" value="Rpb4/RPC9"/>
</dbReference>
<dbReference type="FunFam" id="1.20.1250.40:FF:000002">
    <property type="entry name" value="DNA-directed RNA polymerase III subunit RPC9"/>
    <property type="match status" value="1"/>
</dbReference>
<dbReference type="SUPFAM" id="SSF47819">
    <property type="entry name" value="HRDC-like"/>
    <property type="match status" value="1"/>
</dbReference>
<dbReference type="InterPro" id="IPR010997">
    <property type="entry name" value="HRDC-like_sf"/>
</dbReference>
<reference evidence="15" key="1">
    <citation type="submission" date="2021-07" db="EMBL/GenBank/DDBJ databases">
        <authorList>
            <person name="Catto M.A."/>
            <person name="Jacobson A."/>
            <person name="Kennedy G."/>
            <person name="Labadie P."/>
            <person name="Hunt B.G."/>
            <person name="Srinivasan R."/>
        </authorList>
    </citation>
    <scope>NUCLEOTIDE SEQUENCE</scope>
    <source>
        <strain evidence="15">PL_HMW_Pooled</strain>
        <tissue evidence="15">Head</tissue>
    </source>
</reference>
<comment type="function">
    <text evidence="10">Accessory protein for the calcitonin gene-related peptide (CGRP) receptor. It modulates CGRP responsiveness in a variety of tissues.</text>
</comment>
<comment type="function">
    <text evidence="12">DNA-dependent RNA polymerase catalyzes the transcription of DNA into RNA using the four ribonucleoside triphosphates as substrates. Specific peripheric component of RNA polymerase III (Pol III) which synthesizes small non-coding RNAs including 5S rRNA, snRNAs, tRNAs and miRNAs from at least 500 distinct genomic loci. With POLR3H/RPC8 forms a mobile stalk that protrudes from Pol III core and functions primarily in transcription initiation. Pol III plays a key role in sensing and limiting infection by intracellular bacteria and DNA viruses. Acts as nuclear and cytosolic DNA sensor involved in innate immune response. Can sense non-self dsDNA that serves as template for transcription into dsRNA. The non-self RNA polymerase III transcripts, such as Epstein-Barr virus-encoded RNAs (EBERs) induce type I interferon and NF-kappa-B through the RIG-I pathway.</text>
</comment>
<feature type="domain" description="RNA polymerase Rpb4/RPC9 core" evidence="14">
    <location>
        <begin position="1"/>
        <end position="130"/>
    </location>
</feature>
<evidence type="ECO:0000256" key="6">
    <source>
        <dbReference type="ARBA" id="ARBA00022478"/>
    </source>
</evidence>
<dbReference type="AlphaFoldDB" id="A0AAE1L9U1"/>
<dbReference type="PANTHER" id="PTHR15561">
    <property type="entry name" value="CALCITONIN GENE-RELATED PEPTIDE-RECEPTOR COMPONENT PROTEIN"/>
    <property type="match status" value="1"/>
</dbReference>
<proteinExistence type="inferred from homology"/>
<dbReference type="GO" id="GO:0005666">
    <property type="term" value="C:RNA polymerase III complex"/>
    <property type="evidence" value="ECO:0007669"/>
    <property type="project" value="InterPro"/>
</dbReference>
<dbReference type="GO" id="GO:0006384">
    <property type="term" value="P:transcription initiation at RNA polymerase III promoter"/>
    <property type="evidence" value="ECO:0007669"/>
    <property type="project" value="InterPro"/>
</dbReference>
<evidence type="ECO:0000256" key="1">
    <source>
        <dbReference type="ARBA" id="ARBA00004123"/>
    </source>
</evidence>
<evidence type="ECO:0000256" key="10">
    <source>
        <dbReference type="ARBA" id="ARBA00043924"/>
    </source>
</evidence>
<keyword evidence="16" id="KW-1185">Reference proteome</keyword>
<protein>
    <recommendedName>
        <fullName evidence="4">DNA-directed RNA polymerase III subunit RPC9</fullName>
    </recommendedName>
    <alternativeName>
        <fullName evidence="13">DNA-directed RNA polymerase III subunit rpc9</fullName>
    </alternativeName>
</protein>
<evidence type="ECO:0000256" key="12">
    <source>
        <dbReference type="ARBA" id="ARBA00045808"/>
    </source>
</evidence>
<evidence type="ECO:0000256" key="5">
    <source>
        <dbReference type="ARBA" id="ARBA00022475"/>
    </source>
</evidence>
<evidence type="ECO:0000256" key="7">
    <source>
        <dbReference type="ARBA" id="ARBA00023136"/>
    </source>
</evidence>
<gene>
    <name evidence="15" type="ORF">KUF71_021409</name>
</gene>
<dbReference type="Pfam" id="PF03874">
    <property type="entry name" value="RNA_pol_Rpb4"/>
    <property type="match status" value="1"/>
</dbReference>
<evidence type="ECO:0000259" key="14">
    <source>
        <dbReference type="SMART" id="SM00657"/>
    </source>
</evidence>
<comment type="subcellular location">
    <subcellularLocation>
        <location evidence="2">Cell membrane</location>
        <topology evidence="2">Peripheral membrane protein</topology>
        <orientation evidence="2">Cytoplasmic side</orientation>
    </subcellularLocation>
    <subcellularLocation>
        <location evidence="1">Nucleus</location>
    </subcellularLocation>
</comment>
<keyword evidence="7" id="KW-0472">Membrane</keyword>
<evidence type="ECO:0000256" key="2">
    <source>
        <dbReference type="ARBA" id="ARBA00004413"/>
    </source>
</evidence>
<sequence>METINPNAAMLSNYEIPSFPLQVLALLQELKSQQKKNRTARNSPLATIIYEATRYLQDSPCKLQTADHVHTFLTALKEFKLTKAEKLMLLNNPPSTPLEIQVMVEESEERFTEEEVETLLQTIQNILPATQKEEEEDMEN</sequence>
<dbReference type="GO" id="GO:0000166">
    <property type="term" value="F:nucleotide binding"/>
    <property type="evidence" value="ECO:0007669"/>
    <property type="project" value="InterPro"/>
</dbReference>
<evidence type="ECO:0000313" key="15">
    <source>
        <dbReference type="EMBL" id="KAK3911748.1"/>
    </source>
</evidence>
<dbReference type="InterPro" id="IPR038846">
    <property type="entry name" value="RPC9"/>
</dbReference>
<evidence type="ECO:0000256" key="13">
    <source>
        <dbReference type="ARBA" id="ARBA00073026"/>
    </source>
</evidence>
<dbReference type="SMART" id="SM00657">
    <property type="entry name" value="RPOL4c"/>
    <property type="match status" value="1"/>
</dbReference>
<dbReference type="Proteomes" id="UP001219518">
    <property type="component" value="Unassembled WGS sequence"/>
</dbReference>
<name>A0AAE1L9U1_9NEOP</name>
<dbReference type="InterPro" id="IPR038324">
    <property type="entry name" value="Rpb4/RPC9_sf"/>
</dbReference>
<dbReference type="PANTHER" id="PTHR15561:SF0">
    <property type="entry name" value="DNA-DIRECTED RNA POLYMERASE III SUBUNIT RPC9"/>
    <property type="match status" value="1"/>
</dbReference>
<evidence type="ECO:0000256" key="3">
    <source>
        <dbReference type="ARBA" id="ARBA00006898"/>
    </source>
</evidence>
<organism evidence="15 16">
    <name type="scientific">Frankliniella fusca</name>
    <dbReference type="NCBI Taxonomy" id="407009"/>
    <lineage>
        <taxon>Eukaryota</taxon>
        <taxon>Metazoa</taxon>
        <taxon>Ecdysozoa</taxon>
        <taxon>Arthropoda</taxon>
        <taxon>Hexapoda</taxon>
        <taxon>Insecta</taxon>
        <taxon>Pterygota</taxon>
        <taxon>Neoptera</taxon>
        <taxon>Paraneoptera</taxon>
        <taxon>Thysanoptera</taxon>
        <taxon>Terebrantia</taxon>
        <taxon>Thripoidea</taxon>
        <taxon>Thripidae</taxon>
        <taxon>Frankliniella</taxon>
    </lineage>
</organism>
<evidence type="ECO:0000313" key="16">
    <source>
        <dbReference type="Proteomes" id="UP001219518"/>
    </source>
</evidence>
<evidence type="ECO:0000256" key="11">
    <source>
        <dbReference type="ARBA" id="ARBA00044007"/>
    </source>
</evidence>
<dbReference type="GO" id="GO:0005886">
    <property type="term" value="C:plasma membrane"/>
    <property type="evidence" value="ECO:0007669"/>
    <property type="project" value="UniProtKB-SubCell"/>
</dbReference>
<keyword evidence="5" id="KW-1003">Cell membrane</keyword>
<evidence type="ECO:0000256" key="4">
    <source>
        <dbReference type="ARBA" id="ARBA00016672"/>
    </source>
</evidence>
<comment type="similarity">
    <text evidence="3">Belongs to the eukaryotic RPC9 RNA polymerase subunit family.</text>
</comment>